<keyword evidence="2" id="KW-0472">Membrane</keyword>
<protein>
    <submittedName>
        <fullName evidence="4">Putative tail protein</fullName>
    </submittedName>
</protein>
<evidence type="ECO:0000256" key="2">
    <source>
        <dbReference type="SAM" id="Phobius"/>
    </source>
</evidence>
<organism evidence="4">
    <name type="scientific">viral metagenome</name>
    <dbReference type="NCBI Taxonomy" id="1070528"/>
    <lineage>
        <taxon>unclassified sequences</taxon>
        <taxon>metagenomes</taxon>
        <taxon>organismal metagenomes</taxon>
    </lineage>
</organism>
<feature type="transmembrane region" description="Helical" evidence="2">
    <location>
        <begin position="435"/>
        <end position="460"/>
    </location>
</feature>
<reference evidence="4" key="1">
    <citation type="submission" date="2020-03" db="EMBL/GenBank/DDBJ databases">
        <title>The deep terrestrial virosphere.</title>
        <authorList>
            <person name="Holmfeldt K."/>
            <person name="Nilsson E."/>
            <person name="Simone D."/>
            <person name="Lopez-Fernandez M."/>
            <person name="Wu X."/>
            <person name="de Brujin I."/>
            <person name="Lundin D."/>
            <person name="Andersson A."/>
            <person name="Bertilsson S."/>
            <person name="Dopson M."/>
        </authorList>
    </citation>
    <scope>NUCLEOTIDE SEQUENCE</scope>
    <source>
        <strain evidence="4">MM415B01469</strain>
    </source>
</reference>
<gene>
    <name evidence="4" type="ORF">MM415B01469_0006</name>
</gene>
<dbReference type="InterPro" id="IPR010090">
    <property type="entry name" value="Phage_tape_meas"/>
</dbReference>
<feature type="domain" description="Phage tail tape measure protein" evidence="3">
    <location>
        <begin position="101"/>
        <end position="295"/>
    </location>
</feature>
<keyword evidence="2" id="KW-0812">Transmembrane</keyword>
<proteinExistence type="predicted"/>
<dbReference type="NCBIfam" id="TIGR01760">
    <property type="entry name" value="tape_meas_TP901"/>
    <property type="match status" value="1"/>
</dbReference>
<sequence length="1305" mass="141886">MFGFSGFGSGVGDIVAFVKLGGTSEFNADLARLNTSVNGASQTMNKVLNVSLMAGIAAFTAATLAAAKFESSFAGVTKTVEGLRDPLGNLNEDGIRLARQFRDLAMVIPLSVHELAKIGELGGQLSIPQQDLISFTDTIAKLSVTTDLTLESASMNFARFVNITQQVAPEGMTAAAQIERLGSTIVDLGNRFATTESQILEMSMRLAGSGAQIGLTQPQIMGLATALSSVGLEAQAGGTSISKAMIEIANSVATGNEKLETFAEVAGMSIEAFSKLFEEDAAQALTLFITGLGDVELQGGNTFQVIEDLGMSDIRLRDALLRASSASDLFSGAIARGTVAFRENNALAVEANQRFATLESQFKIFRNIINDVFISIGNEFIPVLTDLLEVLNEHPETIQAIISVVGKAIIVFGALAAAIKIVTISAGLFGASSSALLATLGPIGLAIGAIATAIIALDAVNQWYYRRQKERIEAMNEEEVLLRMEKLEKIIAETDTTQRSFGMATAEVAKQHKEAAKELALLQTQLETIRNPIEQVTIEEQANAEAANIAAQATRELANSNVLALKALEGMNYVLPEMRGRFQETVEPARSLSDVINGVAGRLIEVESATGILNKTTDITVTNWDKMVFEMQQVDKYGLKNITLFGNLAAKIGGFGDEVSGTISLLSNIIQGGLDPLGIALSVATFAFDLFGGKGEENMVVVQRSAEEVVKSLEDIGIEVTKINALFDEYGDKIASPYLTRAAEMLAEYQRRLELATGSTREFYEEQARMVAEAMGERLGVFTLDEQFRTMVQSIEFLVGESNRLFALFGEAYDPDPINQLLNEQIIIMERQLRTLDPASEAYRILSESIRQARGAIWQWDNVLGEFIPPAEKMIITVGALDDTIIIANDDMYKISMNIDRVTKASDLAAAQLMKTTREWFAQRDAIEQTKMQMADIRTQIAGYEETIRGLEDRKIEIGIKLAEDVGEQEAIITDLNAIITTLSGGTDIDFYEIAKSLEELIDISLALTIQWEDMLNTMFQDYTAMEQSFKTATETIDQLLYFAVDLDTTQADEQINAMIFLWQDYINSLNPGSKAQIDAQAGLDALIVKFLAMGGILSEEMAIQFNTDQANSGIDIINGKILKLQTDAAGEIADIDLDISAAQSAINQLALALQALVDLLRTEYGLTIKTDKAIKALDDIPKDIFIKVHVAVEETPTIPTYKYTAPAYQEGGLLMGGLYYGHPNEYVLNEAATAKLGIANVDTFNQTLNPSVLGGDRGSQAEPVVIVNQINNATRQTWIRTYKEEINPHKQYVERHYASPGSAY</sequence>
<accession>A0A6M3IMF2</accession>
<dbReference type="Pfam" id="PF10145">
    <property type="entry name" value="PhageMin_Tail"/>
    <property type="match status" value="1"/>
</dbReference>
<feature type="transmembrane region" description="Helical" evidence="2">
    <location>
        <begin position="408"/>
        <end position="429"/>
    </location>
</feature>
<dbReference type="EMBL" id="MT141318">
    <property type="protein sequence ID" value="QJA58328.1"/>
    <property type="molecule type" value="Genomic_DNA"/>
</dbReference>
<evidence type="ECO:0000313" key="4">
    <source>
        <dbReference type="EMBL" id="QJA58328.1"/>
    </source>
</evidence>
<keyword evidence="2" id="KW-1133">Transmembrane helix</keyword>
<name>A0A6M3IMF2_9ZZZZ</name>
<feature type="coiled-coil region" evidence="1">
    <location>
        <begin position="927"/>
        <end position="954"/>
    </location>
</feature>
<keyword evidence="1" id="KW-0175">Coiled coil</keyword>
<evidence type="ECO:0000259" key="3">
    <source>
        <dbReference type="Pfam" id="PF10145"/>
    </source>
</evidence>
<evidence type="ECO:0000256" key="1">
    <source>
        <dbReference type="SAM" id="Coils"/>
    </source>
</evidence>